<comment type="subcellular location">
    <subcellularLocation>
        <location evidence="1 7">Cell membrane</location>
        <topology evidence="1 7">Multi-pass membrane protein</topology>
    </subcellularLocation>
</comment>
<dbReference type="EMBL" id="BJXL01000068">
    <property type="protein sequence ID" value="GEM83959.1"/>
    <property type="molecule type" value="Genomic_DNA"/>
</dbReference>
<evidence type="ECO:0000256" key="7">
    <source>
        <dbReference type="RuleBase" id="RU363032"/>
    </source>
</evidence>
<keyword evidence="4 7" id="KW-0812">Transmembrane</keyword>
<gene>
    <name evidence="9" type="ORF">MHY01S_21250</name>
</gene>
<proteinExistence type="inferred from homology"/>
<dbReference type="GO" id="GO:0071916">
    <property type="term" value="F:dipeptide transmembrane transporter activity"/>
    <property type="evidence" value="ECO:0007669"/>
    <property type="project" value="TreeGrafter"/>
</dbReference>
<evidence type="ECO:0000256" key="1">
    <source>
        <dbReference type="ARBA" id="ARBA00004651"/>
    </source>
</evidence>
<feature type="transmembrane region" description="Helical" evidence="7">
    <location>
        <begin position="12"/>
        <end position="31"/>
    </location>
</feature>
<dbReference type="InterPro" id="IPR000515">
    <property type="entry name" value="MetI-like"/>
</dbReference>
<accession>A0A511R2Z7</accession>
<evidence type="ECO:0000256" key="5">
    <source>
        <dbReference type="ARBA" id="ARBA00022989"/>
    </source>
</evidence>
<dbReference type="InterPro" id="IPR035906">
    <property type="entry name" value="MetI-like_sf"/>
</dbReference>
<name>A0A511R2Z7_9DEIN</name>
<dbReference type="PANTHER" id="PTHR43163:SF6">
    <property type="entry name" value="DIPEPTIDE TRANSPORT SYSTEM PERMEASE PROTEIN DPPB-RELATED"/>
    <property type="match status" value="1"/>
</dbReference>
<organism evidence="9 10">
    <name type="scientific">Meiothermus hypogaeus NBRC 106114</name>
    <dbReference type="NCBI Taxonomy" id="1227553"/>
    <lineage>
        <taxon>Bacteria</taxon>
        <taxon>Thermotogati</taxon>
        <taxon>Deinococcota</taxon>
        <taxon>Deinococci</taxon>
        <taxon>Thermales</taxon>
        <taxon>Thermaceae</taxon>
        <taxon>Meiothermus</taxon>
    </lineage>
</organism>
<evidence type="ECO:0000256" key="4">
    <source>
        <dbReference type="ARBA" id="ARBA00022692"/>
    </source>
</evidence>
<feature type="transmembrane region" description="Helical" evidence="7">
    <location>
        <begin position="240"/>
        <end position="264"/>
    </location>
</feature>
<dbReference type="CDD" id="cd06261">
    <property type="entry name" value="TM_PBP2"/>
    <property type="match status" value="1"/>
</dbReference>
<keyword evidence="6 7" id="KW-0472">Membrane</keyword>
<keyword evidence="5 7" id="KW-1133">Transmembrane helix</keyword>
<dbReference type="GO" id="GO:0005886">
    <property type="term" value="C:plasma membrane"/>
    <property type="evidence" value="ECO:0007669"/>
    <property type="project" value="UniProtKB-SubCell"/>
</dbReference>
<dbReference type="InterPro" id="IPR045621">
    <property type="entry name" value="BPD_transp_1_N"/>
</dbReference>
<dbReference type="PANTHER" id="PTHR43163">
    <property type="entry name" value="DIPEPTIDE TRANSPORT SYSTEM PERMEASE PROTEIN DPPB-RELATED"/>
    <property type="match status" value="1"/>
</dbReference>
<dbReference type="Pfam" id="PF19300">
    <property type="entry name" value="BPD_transp_1_N"/>
    <property type="match status" value="1"/>
</dbReference>
<feature type="transmembrane region" description="Helical" evidence="7">
    <location>
        <begin position="133"/>
        <end position="158"/>
    </location>
</feature>
<comment type="similarity">
    <text evidence="7">Belongs to the binding-protein-dependent transport system permease family.</text>
</comment>
<evidence type="ECO:0000256" key="6">
    <source>
        <dbReference type="ARBA" id="ARBA00023136"/>
    </source>
</evidence>
<sequence>MMLSFLVKRSLDLLFVLFGVSVLVFLMIRLIPGDAVQIMLGANTEITPEGLAALREKLGLNKPIFVQYWDWLSAALRGDLGQSIWTGRPISEEILQRLPITLELTVLSLVIAIGLAIPVGVLTAYWRNSRAEYLIRLFSITGVTLPSFWLGTLLIFLVFKLAPGWQSLGYVPFSQDPWGHLSRLVLPVVTLSLPMLAGLSRVLRSSLLDVLNQDYIRTARSKGLSERVVLYKHALRNAMIPLVTVIGIQVGYLFGGAIVVEQVFAIPGMGRLILGAINERNYPLIQGAILLVTTAFVLINLLVDLIYAKLDPRVEYA</sequence>
<comment type="caution">
    <text evidence="9">The sequence shown here is derived from an EMBL/GenBank/DDBJ whole genome shotgun (WGS) entry which is preliminary data.</text>
</comment>
<evidence type="ECO:0000256" key="3">
    <source>
        <dbReference type="ARBA" id="ARBA00022475"/>
    </source>
</evidence>
<dbReference type="PROSITE" id="PS50928">
    <property type="entry name" value="ABC_TM1"/>
    <property type="match status" value="1"/>
</dbReference>
<evidence type="ECO:0000313" key="10">
    <source>
        <dbReference type="Proteomes" id="UP000321197"/>
    </source>
</evidence>
<dbReference type="SUPFAM" id="SSF161098">
    <property type="entry name" value="MetI-like"/>
    <property type="match status" value="1"/>
</dbReference>
<evidence type="ECO:0000313" key="9">
    <source>
        <dbReference type="EMBL" id="GEM83959.1"/>
    </source>
</evidence>
<dbReference type="RefSeq" id="WP_240637108.1">
    <property type="nucleotide sequence ID" value="NZ_BJXL01000068.1"/>
</dbReference>
<keyword evidence="2 7" id="KW-0813">Transport</keyword>
<evidence type="ECO:0000256" key="2">
    <source>
        <dbReference type="ARBA" id="ARBA00022448"/>
    </source>
</evidence>
<dbReference type="Gene3D" id="1.10.3720.10">
    <property type="entry name" value="MetI-like"/>
    <property type="match status" value="1"/>
</dbReference>
<feature type="transmembrane region" description="Helical" evidence="7">
    <location>
        <begin position="284"/>
        <end position="303"/>
    </location>
</feature>
<reference evidence="9 10" key="1">
    <citation type="submission" date="2019-07" db="EMBL/GenBank/DDBJ databases">
        <title>Whole genome shotgun sequence of Meiothermus hypogaeus NBRC 106114.</title>
        <authorList>
            <person name="Hosoyama A."/>
            <person name="Uohara A."/>
            <person name="Ohji S."/>
            <person name="Ichikawa N."/>
        </authorList>
    </citation>
    <scope>NUCLEOTIDE SEQUENCE [LARGE SCALE GENOMIC DNA]</scope>
    <source>
        <strain evidence="9 10">NBRC 106114</strain>
    </source>
</reference>
<dbReference type="Proteomes" id="UP000321197">
    <property type="component" value="Unassembled WGS sequence"/>
</dbReference>
<protein>
    <submittedName>
        <fullName evidence="9">Peptide ABC transporter permease</fullName>
    </submittedName>
</protein>
<dbReference type="AlphaFoldDB" id="A0A511R2Z7"/>
<feature type="transmembrane region" description="Helical" evidence="7">
    <location>
        <begin position="104"/>
        <end position="126"/>
    </location>
</feature>
<evidence type="ECO:0000259" key="8">
    <source>
        <dbReference type="PROSITE" id="PS50928"/>
    </source>
</evidence>
<dbReference type="Pfam" id="PF00528">
    <property type="entry name" value="BPD_transp_1"/>
    <property type="match status" value="1"/>
</dbReference>
<keyword evidence="3" id="KW-1003">Cell membrane</keyword>
<feature type="domain" description="ABC transmembrane type-1" evidence="8">
    <location>
        <begin position="98"/>
        <end position="307"/>
    </location>
</feature>